<reference evidence="8" key="1">
    <citation type="submission" date="2017-02" db="EMBL/GenBank/DDBJ databases">
        <authorList>
            <person name="Varghese N."/>
            <person name="Submissions S."/>
        </authorList>
    </citation>
    <scope>NUCLEOTIDE SEQUENCE [LARGE SCALE GENOMIC DNA]</scope>
    <source>
        <strain evidence="8">DSM 22224</strain>
    </source>
</reference>
<comment type="similarity">
    <text evidence="1">Belongs to the sulfatase family.</text>
</comment>
<dbReference type="Pfam" id="PF00884">
    <property type="entry name" value="Sulfatase"/>
    <property type="match status" value="1"/>
</dbReference>
<dbReference type="AlphaFoldDB" id="A0A1T4TT29"/>
<proteinExistence type="inferred from homology"/>
<evidence type="ECO:0000256" key="4">
    <source>
        <dbReference type="ARBA" id="ARBA00022837"/>
    </source>
</evidence>
<name>A0A1T4TT29_9BACT</name>
<dbReference type="Proteomes" id="UP000190367">
    <property type="component" value="Unassembled WGS sequence"/>
</dbReference>
<evidence type="ECO:0000313" key="8">
    <source>
        <dbReference type="Proteomes" id="UP000190367"/>
    </source>
</evidence>
<keyword evidence="5" id="KW-0732">Signal</keyword>
<protein>
    <submittedName>
        <fullName evidence="7">Arylsulfatase A</fullName>
    </submittedName>
</protein>
<gene>
    <name evidence="7" type="ORF">SAMN04488128_106197</name>
</gene>
<feature type="signal peptide" evidence="5">
    <location>
        <begin position="1"/>
        <end position="23"/>
    </location>
</feature>
<dbReference type="OrthoDB" id="975025at2"/>
<keyword evidence="3" id="KW-0378">Hydrolase</keyword>
<dbReference type="SUPFAM" id="SSF53649">
    <property type="entry name" value="Alkaline phosphatase-like"/>
    <property type="match status" value="1"/>
</dbReference>
<dbReference type="EMBL" id="FUWZ01000006">
    <property type="protein sequence ID" value="SKA43478.1"/>
    <property type="molecule type" value="Genomic_DNA"/>
</dbReference>
<accession>A0A1T4TT29</accession>
<evidence type="ECO:0000256" key="1">
    <source>
        <dbReference type="ARBA" id="ARBA00008779"/>
    </source>
</evidence>
<sequence>MTITTIRNLAACLLLCLLSAACAPKKKRPNILMIMSDNQSWNHAGCYGDKTVRTPNMDLIARQGVKFTNAFCSSPSCSPARAAMLTGQDIWRIEEGANLWGVLPTKLKLYTDLLEASGYELGFQGKGWGPGSFTANQRKRNPAGNEFNNFGDFLSARKGAPWCYWVSSHEPHRPYEVGSGERSGIHADSVQVPGYLPDCKDVRTDIADYYAAVETFDRELGGILQQLRESGDLENTVIIVCSDNGWQMPRGLANLYDFGTHVPLIISWPGKFRENETTDHLVTLNDLAPTFLELGQVAVPKEMTGQSLLPVVTKGQAAPAREYVVLGRERHAFVRQHGLGYPGRAIRTQDYLYIRNYEPDRWPAGDPPLYGDIDPYMLHYPGLAKCYIMAHKDSAAIKPFFELGFAKRPAEELFDIKNDPDELHNLAADQRYAKLKDSLAAKMQAHLVATGDPRVTGGRLIWDTTGYFSEIDKTPRPSPEAQRQFKLDSVYNYLK</sequence>
<evidence type="ECO:0000256" key="5">
    <source>
        <dbReference type="SAM" id="SignalP"/>
    </source>
</evidence>
<evidence type="ECO:0000313" key="7">
    <source>
        <dbReference type="EMBL" id="SKA43478.1"/>
    </source>
</evidence>
<organism evidence="7 8">
    <name type="scientific">Chitinophaga eiseniae</name>
    <dbReference type="NCBI Taxonomy" id="634771"/>
    <lineage>
        <taxon>Bacteria</taxon>
        <taxon>Pseudomonadati</taxon>
        <taxon>Bacteroidota</taxon>
        <taxon>Chitinophagia</taxon>
        <taxon>Chitinophagales</taxon>
        <taxon>Chitinophagaceae</taxon>
        <taxon>Chitinophaga</taxon>
    </lineage>
</organism>
<dbReference type="RefSeq" id="WP_078672560.1">
    <property type="nucleotide sequence ID" value="NZ_FUWZ01000006.1"/>
</dbReference>
<evidence type="ECO:0000256" key="2">
    <source>
        <dbReference type="ARBA" id="ARBA00022723"/>
    </source>
</evidence>
<dbReference type="PROSITE" id="PS00523">
    <property type="entry name" value="SULFATASE_1"/>
    <property type="match status" value="1"/>
</dbReference>
<keyword evidence="8" id="KW-1185">Reference proteome</keyword>
<dbReference type="InterPro" id="IPR024607">
    <property type="entry name" value="Sulfatase_CS"/>
</dbReference>
<feature type="chain" id="PRO_5012662241" evidence="5">
    <location>
        <begin position="24"/>
        <end position="495"/>
    </location>
</feature>
<dbReference type="InterPro" id="IPR050738">
    <property type="entry name" value="Sulfatase"/>
</dbReference>
<dbReference type="CDD" id="cd16027">
    <property type="entry name" value="SGSH"/>
    <property type="match status" value="1"/>
</dbReference>
<dbReference type="GO" id="GO:0004065">
    <property type="term" value="F:arylsulfatase activity"/>
    <property type="evidence" value="ECO:0007669"/>
    <property type="project" value="TreeGrafter"/>
</dbReference>
<dbReference type="PANTHER" id="PTHR42693">
    <property type="entry name" value="ARYLSULFATASE FAMILY MEMBER"/>
    <property type="match status" value="1"/>
</dbReference>
<keyword evidence="4" id="KW-0106">Calcium</keyword>
<dbReference type="PROSITE" id="PS51257">
    <property type="entry name" value="PROKAR_LIPOPROTEIN"/>
    <property type="match status" value="1"/>
</dbReference>
<dbReference type="Gene3D" id="3.40.720.10">
    <property type="entry name" value="Alkaline Phosphatase, subunit A"/>
    <property type="match status" value="1"/>
</dbReference>
<dbReference type="InterPro" id="IPR017850">
    <property type="entry name" value="Alkaline_phosphatase_core_sf"/>
</dbReference>
<dbReference type="InterPro" id="IPR000917">
    <property type="entry name" value="Sulfatase_N"/>
</dbReference>
<evidence type="ECO:0000256" key="3">
    <source>
        <dbReference type="ARBA" id="ARBA00022801"/>
    </source>
</evidence>
<dbReference type="STRING" id="634771.SAMN04488128_106197"/>
<dbReference type="GO" id="GO:0046872">
    <property type="term" value="F:metal ion binding"/>
    <property type="evidence" value="ECO:0007669"/>
    <property type="project" value="UniProtKB-KW"/>
</dbReference>
<evidence type="ECO:0000259" key="6">
    <source>
        <dbReference type="Pfam" id="PF00884"/>
    </source>
</evidence>
<keyword evidence="2" id="KW-0479">Metal-binding</keyword>
<dbReference type="PANTHER" id="PTHR42693:SF53">
    <property type="entry name" value="ENDO-4-O-SULFATASE"/>
    <property type="match status" value="1"/>
</dbReference>
<feature type="domain" description="Sulfatase N-terminal" evidence="6">
    <location>
        <begin position="29"/>
        <end position="295"/>
    </location>
</feature>